<evidence type="ECO:0000256" key="1">
    <source>
        <dbReference type="SAM" id="MobiDB-lite"/>
    </source>
</evidence>
<keyword evidence="3" id="KW-1185">Reference proteome</keyword>
<evidence type="ECO:0000313" key="3">
    <source>
        <dbReference type="Proteomes" id="UP000625780"/>
    </source>
</evidence>
<proteinExistence type="predicted"/>
<dbReference type="InterPro" id="IPR019861">
    <property type="entry name" value="PorP/SprF_Bacteroidetes"/>
</dbReference>
<name>A0ABQ1QVK3_9FLAO</name>
<evidence type="ECO:0000313" key="2">
    <source>
        <dbReference type="EMBL" id="GGD46048.1"/>
    </source>
</evidence>
<accession>A0ABQ1QVK3</accession>
<comment type="caution">
    <text evidence="2">The sequence shown here is derived from an EMBL/GenBank/DDBJ whole genome shotgun (WGS) entry which is preliminary data.</text>
</comment>
<organism evidence="2 3">
    <name type="scientific">Muriicola marianensis</name>
    <dbReference type="NCBI Taxonomy" id="1324801"/>
    <lineage>
        <taxon>Bacteria</taxon>
        <taxon>Pseudomonadati</taxon>
        <taxon>Bacteroidota</taxon>
        <taxon>Flavobacteriia</taxon>
        <taxon>Flavobacteriales</taxon>
        <taxon>Flavobacteriaceae</taxon>
        <taxon>Muriicola</taxon>
    </lineage>
</organism>
<sequence length="334" mass="37192">MDSNHKVMQRGNLRFSQSLFLILASALSSYLGMAQLEPQYTQYMYNIGSFNPAYVGSVERAEIAALYRAQWIDIEGAPRTLRFGTNIPFNNGKVGMGINVISDQFGPTSQTFFNVAYSYQVNLSSDTYLSFGVNAGGGILDIDFSKGNFENPDEPLLTTNTFNKFYPTVGAGMFMYGEDWYLGVSAPNFLTGLTKDEEVESFFNDRIQVNMIGGVVLELGDNLKFKPAFLASYFEGLPFRFDLSANFLISDVVTVGASYRVNNAVSGLAGFQISKGMFLGYSYDYSTTPLGQYNQGSHEMILKFFLGEGGNRVRPDRTKRPKGKQKQIDSPRFF</sequence>
<dbReference type="EMBL" id="BMFH01000001">
    <property type="protein sequence ID" value="GGD46048.1"/>
    <property type="molecule type" value="Genomic_DNA"/>
</dbReference>
<dbReference type="Proteomes" id="UP000625780">
    <property type="component" value="Unassembled WGS sequence"/>
</dbReference>
<reference evidence="3" key="1">
    <citation type="journal article" date="2019" name="Int. J. Syst. Evol. Microbiol.">
        <title>The Global Catalogue of Microorganisms (GCM) 10K type strain sequencing project: providing services to taxonomists for standard genome sequencing and annotation.</title>
        <authorList>
            <consortium name="The Broad Institute Genomics Platform"/>
            <consortium name="The Broad Institute Genome Sequencing Center for Infectious Disease"/>
            <person name="Wu L."/>
            <person name="Ma J."/>
        </authorList>
    </citation>
    <scope>NUCLEOTIDE SEQUENCE [LARGE SCALE GENOMIC DNA]</scope>
    <source>
        <strain evidence="3">CGMCC 1.12606</strain>
    </source>
</reference>
<gene>
    <name evidence="2" type="ORF">GCM10011361_11270</name>
</gene>
<dbReference type="Pfam" id="PF11751">
    <property type="entry name" value="PorP_SprF"/>
    <property type="match status" value="1"/>
</dbReference>
<dbReference type="NCBIfam" id="TIGR03519">
    <property type="entry name" value="T9SS_PorP_fam"/>
    <property type="match status" value="1"/>
</dbReference>
<feature type="region of interest" description="Disordered" evidence="1">
    <location>
        <begin position="312"/>
        <end position="334"/>
    </location>
</feature>
<protein>
    <submittedName>
        <fullName evidence="2">Membrane protein</fullName>
    </submittedName>
</protein>